<name>A0A975AXY3_9BACT</name>
<dbReference type="Proteomes" id="UP000671852">
    <property type="component" value="Chromosome"/>
</dbReference>
<dbReference type="RefSeq" id="WP_207561895.1">
    <property type="nucleotide sequence ID" value="NZ_CP046072.1"/>
</dbReference>
<gene>
    <name evidence="1" type="ORF">GJV85_00270</name>
</gene>
<organism evidence="1 2">
    <name type="scientific">Sulfurimonas aquatica</name>
    <dbReference type="NCBI Taxonomy" id="2672570"/>
    <lineage>
        <taxon>Bacteria</taxon>
        <taxon>Pseudomonadati</taxon>
        <taxon>Campylobacterota</taxon>
        <taxon>Epsilonproteobacteria</taxon>
        <taxon>Campylobacterales</taxon>
        <taxon>Sulfurimonadaceae</taxon>
        <taxon>Sulfurimonas</taxon>
    </lineage>
</organism>
<evidence type="ECO:0000313" key="2">
    <source>
        <dbReference type="Proteomes" id="UP000671852"/>
    </source>
</evidence>
<dbReference type="AlphaFoldDB" id="A0A975AXY3"/>
<dbReference type="EMBL" id="CP046072">
    <property type="protein sequence ID" value="QSZ40616.1"/>
    <property type="molecule type" value="Genomic_DNA"/>
</dbReference>
<evidence type="ECO:0000313" key="1">
    <source>
        <dbReference type="EMBL" id="QSZ40616.1"/>
    </source>
</evidence>
<accession>A0A975AXY3</accession>
<keyword evidence="2" id="KW-1185">Reference proteome</keyword>
<dbReference type="KEGG" id="saqt:GJV85_00270"/>
<sequence length="263" mass="29283">MVLLRLLLLVFISFPLLGEENSESKSIEAKVEFGIYLPKAGGSISNLKSTAYFKDDLGYTGSQASYLAFSLVTKYDYVPCFKLSYFNMNDNQDATLASPATFVSIPYASGVGTVIDYQVLNTVIYYDLKSKGNYVTFFGSPFYTGDLEFDVGVNIKTITWKYKVRDLTDSSNSSAFINVNELVFAPSIGVKYYLYDFIAYAGASALSFSTAKSTSYEAELDYRVVGGLYLSIGYMYNQFEALDKLDTVDFSMSGYKASFKYAF</sequence>
<reference evidence="1" key="2">
    <citation type="submission" date="2021-04" db="EMBL/GenBank/DDBJ databases">
        <title>Isolation and characterization of a novel species of the genus Sulfurimonas.</title>
        <authorList>
            <person name="Fukui M."/>
        </authorList>
    </citation>
    <scope>NUCLEOTIDE SEQUENCE</scope>
    <source>
        <strain evidence="1">H1576</strain>
    </source>
</reference>
<reference evidence="1" key="1">
    <citation type="submission" date="2019-11" db="EMBL/GenBank/DDBJ databases">
        <authorList>
            <person name="Kojima H."/>
        </authorList>
    </citation>
    <scope>NUCLEOTIDE SEQUENCE</scope>
    <source>
        <strain evidence="1">H1576</strain>
    </source>
</reference>
<proteinExistence type="predicted"/>
<protein>
    <submittedName>
        <fullName evidence="1">Uncharacterized protein</fullName>
    </submittedName>
</protein>